<evidence type="ECO:0000313" key="10">
    <source>
        <dbReference type="EMBL" id="MFD2533413.1"/>
    </source>
</evidence>
<evidence type="ECO:0000256" key="2">
    <source>
        <dbReference type="ARBA" id="ARBA00005236"/>
    </source>
</evidence>
<dbReference type="PANTHER" id="PTHR30489:SF0">
    <property type="entry name" value="LIPOPROTEIN-RELEASING SYSTEM TRANSMEMBRANE PROTEIN LOLE"/>
    <property type="match status" value="1"/>
</dbReference>
<dbReference type="Pfam" id="PF12704">
    <property type="entry name" value="MacB_PCD"/>
    <property type="match status" value="1"/>
</dbReference>
<keyword evidence="5 7" id="KW-1133">Transmembrane helix</keyword>
<keyword evidence="4 7" id="KW-0812">Transmembrane</keyword>
<feature type="domain" description="ABC3 transporter permease C-terminal" evidence="8">
    <location>
        <begin position="276"/>
        <end position="400"/>
    </location>
</feature>
<name>A0ABW5JPH7_9BACT</name>
<keyword evidence="6 7" id="KW-0472">Membrane</keyword>
<comment type="similarity">
    <text evidence="2">Belongs to the ABC-4 integral membrane protein family. LolC/E subfamily.</text>
</comment>
<feature type="transmembrane region" description="Helical" evidence="7">
    <location>
        <begin position="272"/>
        <end position="297"/>
    </location>
</feature>
<evidence type="ECO:0000259" key="9">
    <source>
        <dbReference type="Pfam" id="PF12704"/>
    </source>
</evidence>
<feature type="domain" description="MacB-like periplasmic core" evidence="9">
    <location>
        <begin position="29"/>
        <end position="243"/>
    </location>
</feature>
<gene>
    <name evidence="10" type="ORF">ACFSVN_13240</name>
</gene>
<feature type="transmembrane region" description="Helical" evidence="7">
    <location>
        <begin position="318"/>
        <end position="345"/>
    </location>
</feature>
<evidence type="ECO:0000259" key="8">
    <source>
        <dbReference type="Pfam" id="PF02687"/>
    </source>
</evidence>
<dbReference type="InterPro" id="IPR025857">
    <property type="entry name" value="MacB_PCD"/>
</dbReference>
<comment type="subcellular location">
    <subcellularLocation>
        <location evidence="1">Cell membrane</location>
        <topology evidence="1">Multi-pass membrane protein</topology>
    </subcellularLocation>
</comment>
<dbReference type="RefSeq" id="WP_390303668.1">
    <property type="nucleotide sequence ID" value="NZ_JBHULI010000025.1"/>
</dbReference>
<evidence type="ECO:0000313" key="11">
    <source>
        <dbReference type="Proteomes" id="UP001597460"/>
    </source>
</evidence>
<evidence type="ECO:0000256" key="3">
    <source>
        <dbReference type="ARBA" id="ARBA00022475"/>
    </source>
</evidence>
<proteinExistence type="inferred from homology"/>
<evidence type="ECO:0000256" key="1">
    <source>
        <dbReference type="ARBA" id="ARBA00004651"/>
    </source>
</evidence>
<dbReference type="Proteomes" id="UP001597460">
    <property type="component" value="Unassembled WGS sequence"/>
</dbReference>
<evidence type="ECO:0000256" key="5">
    <source>
        <dbReference type="ARBA" id="ARBA00022989"/>
    </source>
</evidence>
<dbReference type="InterPro" id="IPR003838">
    <property type="entry name" value="ABC3_permease_C"/>
</dbReference>
<protein>
    <submittedName>
        <fullName evidence="10">FtsX-like permease family protein</fullName>
    </submittedName>
</protein>
<feature type="transmembrane region" description="Helical" evidence="7">
    <location>
        <begin position="370"/>
        <end position="392"/>
    </location>
</feature>
<feature type="transmembrane region" description="Helical" evidence="7">
    <location>
        <begin position="248"/>
        <end position="266"/>
    </location>
</feature>
<evidence type="ECO:0000256" key="4">
    <source>
        <dbReference type="ARBA" id="ARBA00022692"/>
    </source>
</evidence>
<dbReference type="Pfam" id="PF02687">
    <property type="entry name" value="FtsX"/>
    <property type="match status" value="1"/>
</dbReference>
<comment type="caution">
    <text evidence="10">The sequence shown here is derived from an EMBL/GenBank/DDBJ whole genome shotgun (WGS) entry which is preliminary data.</text>
</comment>
<dbReference type="PANTHER" id="PTHR30489">
    <property type="entry name" value="LIPOPROTEIN-RELEASING SYSTEM TRANSMEMBRANE PROTEIN LOLE"/>
    <property type="match status" value="1"/>
</dbReference>
<dbReference type="InterPro" id="IPR051447">
    <property type="entry name" value="Lipoprotein-release_system"/>
</dbReference>
<dbReference type="EMBL" id="JBHULI010000025">
    <property type="protein sequence ID" value="MFD2533413.1"/>
    <property type="molecule type" value="Genomic_DNA"/>
</dbReference>
<organism evidence="10 11">
    <name type="scientific">Gracilimonas halophila</name>
    <dbReference type="NCBI Taxonomy" id="1834464"/>
    <lineage>
        <taxon>Bacteria</taxon>
        <taxon>Pseudomonadati</taxon>
        <taxon>Balneolota</taxon>
        <taxon>Balneolia</taxon>
        <taxon>Balneolales</taxon>
        <taxon>Balneolaceae</taxon>
        <taxon>Gracilimonas</taxon>
    </lineage>
</organism>
<sequence length="408" mass="45727">MKFEWYLALRYFKGSRKSSGFLSFIKYMSIAGIAVGSAGLLIALSIVHGFKSTINGKIMDFAPHISISTYTQKPLERADTLFTYLDRYPEIESKQVVIEGQVMIQTKDQVTGTSLKGVDIEKPEFGVGNYITEGEYDLKRDSTGMPGIVLGKQLAQQLQAEIGSVITVYTIEGIPSLVNSPEIKQFRLTGIYETGIDLFDDVFAMVDRNYARQLFKYRDNQADAIEIRLKDDTEILAFHDKLNESIIFPYYNQSIYTVFGNIFAWVELQENMIPLVISGMIIVAAFNLIGAILMMVLERTRDIGVLKTIGSKSKMIRRIFLVEGLMVAGVGLIIGISISLLFYFLQVNYQIIPLSQENYYMAYAPVEPHAIDFVIVTLVTIVLSALASWFPARVAANTDPVKVISFGR</sequence>
<reference evidence="11" key="1">
    <citation type="journal article" date="2019" name="Int. J. Syst. Evol. Microbiol.">
        <title>The Global Catalogue of Microorganisms (GCM) 10K type strain sequencing project: providing services to taxonomists for standard genome sequencing and annotation.</title>
        <authorList>
            <consortium name="The Broad Institute Genomics Platform"/>
            <consortium name="The Broad Institute Genome Sequencing Center for Infectious Disease"/>
            <person name="Wu L."/>
            <person name="Ma J."/>
        </authorList>
    </citation>
    <scope>NUCLEOTIDE SEQUENCE [LARGE SCALE GENOMIC DNA]</scope>
    <source>
        <strain evidence="11">KCTC 52042</strain>
    </source>
</reference>
<feature type="transmembrane region" description="Helical" evidence="7">
    <location>
        <begin position="20"/>
        <end position="47"/>
    </location>
</feature>
<evidence type="ECO:0000256" key="6">
    <source>
        <dbReference type="ARBA" id="ARBA00023136"/>
    </source>
</evidence>
<keyword evidence="11" id="KW-1185">Reference proteome</keyword>
<keyword evidence="3" id="KW-1003">Cell membrane</keyword>
<evidence type="ECO:0000256" key="7">
    <source>
        <dbReference type="SAM" id="Phobius"/>
    </source>
</evidence>
<accession>A0ABW5JPH7</accession>